<feature type="transmembrane region" description="Helical" evidence="8">
    <location>
        <begin position="96"/>
        <end position="118"/>
    </location>
</feature>
<feature type="region of interest" description="Disordered" evidence="7">
    <location>
        <begin position="1"/>
        <end position="24"/>
    </location>
</feature>
<keyword evidence="4 8" id="KW-0812">Transmembrane</keyword>
<evidence type="ECO:0000313" key="10">
    <source>
        <dbReference type="Proteomes" id="UP000256763"/>
    </source>
</evidence>
<dbReference type="GO" id="GO:0015297">
    <property type="term" value="F:antiporter activity"/>
    <property type="evidence" value="ECO:0007669"/>
    <property type="project" value="InterPro"/>
</dbReference>
<feature type="transmembrane region" description="Helical" evidence="8">
    <location>
        <begin position="350"/>
        <end position="369"/>
    </location>
</feature>
<feature type="transmembrane region" description="Helical" evidence="8">
    <location>
        <begin position="156"/>
        <end position="179"/>
    </location>
</feature>
<name>A0A3E0WT06_9GAMM</name>
<feature type="transmembrane region" description="Helical" evidence="8">
    <location>
        <begin position="280"/>
        <end position="302"/>
    </location>
</feature>
<feature type="transmembrane region" description="Helical" evidence="8">
    <location>
        <begin position="314"/>
        <end position="338"/>
    </location>
</feature>
<dbReference type="GO" id="GO:0042910">
    <property type="term" value="F:xenobiotic transmembrane transporter activity"/>
    <property type="evidence" value="ECO:0007669"/>
    <property type="project" value="InterPro"/>
</dbReference>
<evidence type="ECO:0008006" key="11">
    <source>
        <dbReference type="Google" id="ProtNLM"/>
    </source>
</evidence>
<dbReference type="InterPro" id="IPR047135">
    <property type="entry name" value="YsiQ"/>
</dbReference>
<evidence type="ECO:0000256" key="5">
    <source>
        <dbReference type="ARBA" id="ARBA00022989"/>
    </source>
</evidence>
<evidence type="ECO:0000256" key="6">
    <source>
        <dbReference type="ARBA" id="ARBA00023136"/>
    </source>
</evidence>
<dbReference type="InterPro" id="IPR048279">
    <property type="entry name" value="MdtK-like"/>
</dbReference>
<keyword evidence="10" id="KW-1185">Reference proteome</keyword>
<evidence type="ECO:0000313" key="9">
    <source>
        <dbReference type="EMBL" id="RFA35097.1"/>
    </source>
</evidence>
<gene>
    <name evidence="9" type="ORF">CAL65_13380</name>
</gene>
<evidence type="ECO:0000256" key="8">
    <source>
        <dbReference type="SAM" id="Phobius"/>
    </source>
</evidence>
<keyword evidence="3" id="KW-1003">Cell membrane</keyword>
<dbReference type="NCBIfam" id="TIGR00797">
    <property type="entry name" value="matE"/>
    <property type="match status" value="1"/>
</dbReference>
<keyword evidence="5 8" id="KW-1133">Transmembrane helix</keyword>
<feature type="transmembrane region" description="Helical" evidence="8">
    <location>
        <begin position="130"/>
        <end position="150"/>
    </location>
</feature>
<feature type="transmembrane region" description="Helical" evidence="8">
    <location>
        <begin position="375"/>
        <end position="399"/>
    </location>
</feature>
<feature type="transmembrane region" description="Helical" evidence="8">
    <location>
        <begin position="55"/>
        <end position="84"/>
    </location>
</feature>
<keyword evidence="6 8" id="KW-0472">Membrane</keyword>
<sequence>MVSEPGVDHRRGRRGGDTGRDRAGDHVFTSLAQAGTSVASQRLGAGDFTMLGPTYAALVILALLIGLIAGGVLYLAAPAIAAILGLQGEMAALAVAYLRVLSPALFLLSLRFAFSAIIASQGQTQWNMRIALVMNVVNLTLNYFLVFGHWGVPALGVQGVALASAVSWAVSFGIAAWVCRSKLQAKLSFRDLQGRFAQLTRPILRIAVPASLEPISFQSCQLVITGLVIALGETALTTRIYVLNLLTVSILWCVSLGLGNQIKIAHLIGARRFEDAHRQLIATTRVAVGGALLITFALFLASSPLLTLFTEDPSVLALGSTVLMVALLAEVGRALNIVVGSCLRASGDAFFNSAMGIVVMWLGALPLAYAFGITFAWGLVGIWFAMALDELLRGIIAYWRWRSGRWRKKGVYAEADARSQKEARDQQPEIP</sequence>
<evidence type="ECO:0000256" key="7">
    <source>
        <dbReference type="SAM" id="MobiDB-lite"/>
    </source>
</evidence>
<accession>A0A3E0WT06</accession>
<evidence type="ECO:0000256" key="2">
    <source>
        <dbReference type="ARBA" id="ARBA00022448"/>
    </source>
</evidence>
<organism evidence="9 10">
    <name type="scientific">Alkalilimnicola ehrlichii</name>
    <dbReference type="NCBI Taxonomy" id="351052"/>
    <lineage>
        <taxon>Bacteria</taxon>
        <taxon>Pseudomonadati</taxon>
        <taxon>Pseudomonadota</taxon>
        <taxon>Gammaproteobacteria</taxon>
        <taxon>Chromatiales</taxon>
        <taxon>Ectothiorhodospiraceae</taxon>
        <taxon>Alkalilimnicola</taxon>
    </lineage>
</organism>
<dbReference type="AlphaFoldDB" id="A0A3E0WT06"/>
<reference evidence="10" key="1">
    <citation type="submission" date="2017-05" db="EMBL/GenBank/DDBJ databases">
        <authorList>
            <person name="Sharma S."/>
            <person name="Sidhu C."/>
            <person name="Pinnaka A.K."/>
        </authorList>
    </citation>
    <scope>NUCLEOTIDE SEQUENCE [LARGE SCALE GENOMIC DNA]</scope>
    <source>
        <strain evidence="10">AK93</strain>
    </source>
</reference>
<dbReference type="PANTHER" id="PTHR42925">
    <property type="entry name" value="MULTIDRUG AND TOXIN EFFLUX PROTEIN MATE FAMILY"/>
    <property type="match status" value="1"/>
</dbReference>
<dbReference type="Pfam" id="PF01554">
    <property type="entry name" value="MatE"/>
    <property type="match status" value="2"/>
</dbReference>
<protein>
    <recommendedName>
        <fullName evidence="11">MATE family efflux transporter</fullName>
    </recommendedName>
</protein>
<keyword evidence="2" id="KW-0813">Transport</keyword>
<dbReference type="Proteomes" id="UP000256763">
    <property type="component" value="Unassembled WGS sequence"/>
</dbReference>
<dbReference type="EMBL" id="NFZW01000013">
    <property type="protein sequence ID" value="RFA35097.1"/>
    <property type="molecule type" value="Genomic_DNA"/>
</dbReference>
<dbReference type="PANTHER" id="PTHR42925:SF1">
    <property type="entry name" value="VIRULENCE FACTOR MVIN"/>
    <property type="match status" value="1"/>
</dbReference>
<proteinExistence type="predicted"/>
<comment type="subcellular location">
    <subcellularLocation>
        <location evidence="1">Cell inner membrane</location>
        <topology evidence="1">Multi-pass membrane protein</topology>
    </subcellularLocation>
</comment>
<evidence type="ECO:0000256" key="4">
    <source>
        <dbReference type="ARBA" id="ARBA00022692"/>
    </source>
</evidence>
<dbReference type="InterPro" id="IPR002528">
    <property type="entry name" value="MATE_fam"/>
</dbReference>
<evidence type="ECO:0000256" key="1">
    <source>
        <dbReference type="ARBA" id="ARBA00004429"/>
    </source>
</evidence>
<evidence type="ECO:0000256" key="3">
    <source>
        <dbReference type="ARBA" id="ARBA00022475"/>
    </source>
</evidence>
<dbReference type="PIRSF" id="PIRSF006603">
    <property type="entry name" value="DinF"/>
    <property type="match status" value="1"/>
</dbReference>
<comment type="caution">
    <text evidence="9">The sequence shown here is derived from an EMBL/GenBank/DDBJ whole genome shotgun (WGS) entry which is preliminary data.</text>
</comment>
<dbReference type="GO" id="GO:0005886">
    <property type="term" value="C:plasma membrane"/>
    <property type="evidence" value="ECO:0007669"/>
    <property type="project" value="UniProtKB-SubCell"/>
</dbReference>
<dbReference type="CDD" id="cd13134">
    <property type="entry name" value="MATE_like_8"/>
    <property type="match status" value="1"/>
</dbReference>